<keyword evidence="3" id="KW-0378">Hydrolase</keyword>
<evidence type="ECO:0000256" key="2">
    <source>
        <dbReference type="ARBA" id="ARBA00022723"/>
    </source>
</evidence>
<organism evidence="6 7">
    <name type="scientific">Algoriphagus aestuariicola</name>
    <dbReference type="NCBI Taxonomy" id="1852016"/>
    <lineage>
        <taxon>Bacteria</taxon>
        <taxon>Pseudomonadati</taxon>
        <taxon>Bacteroidota</taxon>
        <taxon>Cytophagia</taxon>
        <taxon>Cytophagales</taxon>
        <taxon>Cyclobacteriaceae</taxon>
        <taxon>Algoriphagus</taxon>
    </lineage>
</organism>
<dbReference type="CDD" id="cd16146">
    <property type="entry name" value="ARS_like"/>
    <property type="match status" value="1"/>
</dbReference>
<dbReference type="InterPro" id="IPR017850">
    <property type="entry name" value="Alkaline_phosphatase_core_sf"/>
</dbReference>
<evidence type="ECO:0000256" key="1">
    <source>
        <dbReference type="ARBA" id="ARBA00008779"/>
    </source>
</evidence>
<dbReference type="RefSeq" id="WP_206571606.1">
    <property type="nucleotide sequence ID" value="NZ_JAFKCW010000007.1"/>
</dbReference>
<evidence type="ECO:0000313" key="6">
    <source>
        <dbReference type="EMBL" id="MBN7803609.1"/>
    </source>
</evidence>
<dbReference type="InterPro" id="IPR000917">
    <property type="entry name" value="Sulfatase_N"/>
</dbReference>
<protein>
    <submittedName>
        <fullName evidence="6">Arylsulfatase</fullName>
    </submittedName>
</protein>
<accession>A0ABS3C0V3</accession>
<dbReference type="SUPFAM" id="SSF53649">
    <property type="entry name" value="Alkaline phosphatase-like"/>
    <property type="match status" value="1"/>
</dbReference>
<dbReference type="PANTHER" id="PTHR42693">
    <property type="entry name" value="ARYLSULFATASE FAMILY MEMBER"/>
    <property type="match status" value="1"/>
</dbReference>
<feature type="domain" description="Sulfatase N-terminal" evidence="5">
    <location>
        <begin position="45"/>
        <end position="351"/>
    </location>
</feature>
<reference evidence="6 7" key="1">
    <citation type="submission" date="2021-03" db="EMBL/GenBank/DDBJ databases">
        <title>novel species isolated from a fishpond in China.</title>
        <authorList>
            <person name="Lu H."/>
            <person name="Cai Z."/>
        </authorList>
    </citation>
    <scope>NUCLEOTIDE SEQUENCE [LARGE SCALE GENOMIC DNA]</scope>
    <source>
        <strain evidence="6 7">JCM 31546</strain>
    </source>
</reference>
<dbReference type="Proteomes" id="UP000664698">
    <property type="component" value="Unassembled WGS sequence"/>
</dbReference>
<keyword evidence="4" id="KW-0106">Calcium</keyword>
<name>A0ABS3C0V3_9BACT</name>
<dbReference type="Gene3D" id="3.40.720.10">
    <property type="entry name" value="Alkaline Phosphatase, subunit A"/>
    <property type="match status" value="1"/>
</dbReference>
<dbReference type="PROSITE" id="PS00523">
    <property type="entry name" value="SULFATASE_1"/>
    <property type="match status" value="1"/>
</dbReference>
<dbReference type="Gene3D" id="2.60.120.260">
    <property type="entry name" value="Galactose-binding domain-like"/>
    <property type="match status" value="1"/>
</dbReference>
<evidence type="ECO:0000256" key="3">
    <source>
        <dbReference type="ARBA" id="ARBA00022801"/>
    </source>
</evidence>
<evidence type="ECO:0000256" key="4">
    <source>
        <dbReference type="ARBA" id="ARBA00022837"/>
    </source>
</evidence>
<sequence>MDKSLHSLPRRLVRFIFGICCFTLLRSTAFFADSIPQGERAEERPNIILILTDDQGWGDLSISGNPSVATPNLDHLAQNGVLFERFYVSPVCSPTRAELLTGRYHFRSGVYSTSEGGERMDLDEVTLADVLGREGYRTAAFGKWHSGAQYPYHPNGRGFGDFYGFCSGHWGNYFDPMLEHNGKIVEGEGFMADLLTDKAIDFVQANLENPFFLYLPYNTPHSPMQVPSIYWERFREKQLSAHRYDGQEDMGHSRAALAMVENIDWNVGRLVESVRETGLLENTIILFLSDNGPNGYRWNGDLKGRKGSVDEGGVRSPLFIQWEGKIEAGRIVSKVASAMDLFPTLLSLAGIDYASEKPLDGKDLSPLFLQSDALWPDRYVFSYWEKRASLRSESFLLDEKDQLFDLRSDPGQRLVVSGQFPEVLARMREIKQAHVAEVTMELPQEDNRSFPLGHPEFKYNLLPARDAVGHGNIQRSNRFPNSSYFTNWTSTQDSLTWEVEVLADGQFEVEIYYTCEEDVLGSTLCLRMGEDVLEGKVVIPYVPQLLGAEEDRVPRQESYEQKWGRMSLGKISLSKGSGKLSLKALDIPKGKVMDFRLMTLTRI</sequence>
<evidence type="ECO:0000313" key="7">
    <source>
        <dbReference type="Proteomes" id="UP000664698"/>
    </source>
</evidence>
<dbReference type="InterPro" id="IPR024607">
    <property type="entry name" value="Sulfatase_CS"/>
</dbReference>
<dbReference type="PANTHER" id="PTHR42693:SF53">
    <property type="entry name" value="ENDO-4-O-SULFATASE"/>
    <property type="match status" value="1"/>
</dbReference>
<keyword evidence="7" id="KW-1185">Reference proteome</keyword>
<comment type="similarity">
    <text evidence="1">Belongs to the sulfatase family.</text>
</comment>
<proteinExistence type="inferred from homology"/>
<dbReference type="InterPro" id="IPR050738">
    <property type="entry name" value="Sulfatase"/>
</dbReference>
<dbReference type="Pfam" id="PF00884">
    <property type="entry name" value="Sulfatase"/>
    <property type="match status" value="1"/>
</dbReference>
<gene>
    <name evidence="6" type="ORF">J0A67_22260</name>
</gene>
<evidence type="ECO:0000259" key="5">
    <source>
        <dbReference type="Pfam" id="PF00884"/>
    </source>
</evidence>
<dbReference type="EMBL" id="JAFKCW010000007">
    <property type="protein sequence ID" value="MBN7803609.1"/>
    <property type="molecule type" value="Genomic_DNA"/>
</dbReference>
<comment type="caution">
    <text evidence="6">The sequence shown here is derived from an EMBL/GenBank/DDBJ whole genome shotgun (WGS) entry which is preliminary data.</text>
</comment>
<keyword evidence="2" id="KW-0479">Metal-binding</keyword>